<sequence>MKDKFDGIVEILDVRKSALVAASSSEKEQTRLNSEAIGIRAGSGYDCAVDRAKVRAVKDGGILGAAGQLLLSLPSGIAIGGVGPHNNAYPPLANAQIGAQDHAAYCFYTNGQVSRDKLASLRLKVTQSAQLRTLDIVCPKSPDGRDSFANTFTLSEYNIGASFNRLYEYQLSFAQETKWHFKIPPPQYTGLDPFWSINVNRSTIPYKLSILKSAAAADLKEKIGGDNIYISKSDLRALGWPMSTRVANKRVEVCSLAMHFIKLYYGTFGTLCDEHRKISKNAVEAARNRGGITENSTTIVFG</sequence>
<evidence type="ECO:0000313" key="1">
    <source>
        <dbReference type="EMBL" id="KAF4665432.1"/>
    </source>
</evidence>
<evidence type="ECO:0000313" key="2">
    <source>
        <dbReference type="Proteomes" id="UP000572268"/>
    </source>
</evidence>
<gene>
    <name evidence="1" type="ORF">FOL46_003683</name>
</gene>
<accession>A0A7J6M1K6</accession>
<dbReference type="Proteomes" id="UP000572268">
    <property type="component" value="Unassembled WGS sequence"/>
</dbReference>
<organism evidence="1 2">
    <name type="scientific">Perkinsus olseni</name>
    <name type="common">Perkinsus atlanticus</name>
    <dbReference type="NCBI Taxonomy" id="32597"/>
    <lineage>
        <taxon>Eukaryota</taxon>
        <taxon>Sar</taxon>
        <taxon>Alveolata</taxon>
        <taxon>Perkinsozoa</taxon>
        <taxon>Perkinsea</taxon>
        <taxon>Perkinsida</taxon>
        <taxon>Perkinsidae</taxon>
        <taxon>Perkinsus</taxon>
    </lineage>
</organism>
<comment type="caution">
    <text evidence="1">The sequence shown here is derived from an EMBL/GenBank/DDBJ whole genome shotgun (WGS) entry which is preliminary data.</text>
</comment>
<dbReference type="EMBL" id="JABANN010000232">
    <property type="protein sequence ID" value="KAF4665432.1"/>
    <property type="molecule type" value="Genomic_DNA"/>
</dbReference>
<name>A0A7J6M1K6_PEROL</name>
<reference evidence="1 2" key="1">
    <citation type="submission" date="2020-04" db="EMBL/GenBank/DDBJ databases">
        <title>Perkinsus olseni comparative genomics.</title>
        <authorList>
            <person name="Bogema D.R."/>
        </authorList>
    </citation>
    <scope>NUCLEOTIDE SEQUENCE [LARGE SCALE GENOMIC DNA]</scope>
    <source>
        <strain evidence="1">ATCC PRA-31</strain>
    </source>
</reference>
<dbReference type="AlphaFoldDB" id="A0A7J6M1K6"/>
<protein>
    <submittedName>
        <fullName evidence="1">Uncharacterized protein</fullName>
    </submittedName>
</protein>
<proteinExistence type="predicted"/>